<protein>
    <submittedName>
        <fullName evidence="1">Uncharacterized protein</fullName>
    </submittedName>
</protein>
<evidence type="ECO:0000313" key="2">
    <source>
        <dbReference type="Proteomes" id="UP000580250"/>
    </source>
</evidence>
<dbReference type="EMBL" id="CAJEWN010000069">
    <property type="protein sequence ID" value="CAD2158259.1"/>
    <property type="molecule type" value="Genomic_DNA"/>
</dbReference>
<organism evidence="1 2">
    <name type="scientific">Meloidogyne enterolobii</name>
    <name type="common">Root-knot nematode worm</name>
    <name type="synonym">Meloidogyne mayaguensis</name>
    <dbReference type="NCBI Taxonomy" id="390850"/>
    <lineage>
        <taxon>Eukaryota</taxon>
        <taxon>Metazoa</taxon>
        <taxon>Ecdysozoa</taxon>
        <taxon>Nematoda</taxon>
        <taxon>Chromadorea</taxon>
        <taxon>Rhabditida</taxon>
        <taxon>Tylenchina</taxon>
        <taxon>Tylenchomorpha</taxon>
        <taxon>Tylenchoidea</taxon>
        <taxon>Meloidogynidae</taxon>
        <taxon>Meloidogyninae</taxon>
        <taxon>Meloidogyne</taxon>
    </lineage>
</organism>
<name>A0A6V7UI16_MELEN</name>
<proteinExistence type="predicted"/>
<accession>A0A6V7UI16</accession>
<reference evidence="1 2" key="1">
    <citation type="submission" date="2020-08" db="EMBL/GenBank/DDBJ databases">
        <authorList>
            <person name="Koutsovoulos G."/>
            <person name="Danchin GJ E."/>
        </authorList>
    </citation>
    <scope>NUCLEOTIDE SEQUENCE [LARGE SCALE GENOMIC DNA]</scope>
</reference>
<dbReference type="AlphaFoldDB" id="A0A6V7UI16"/>
<sequence length="53" mass="6347">MFVQNSKPNDTNFYKAFQQHRSYLDTNVVFYIVQCREVLSIKIKVFKNKSCLL</sequence>
<comment type="caution">
    <text evidence="1">The sequence shown here is derived from an EMBL/GenBank/DDBJ whole genome shotgun (WGS) entry which is preliminary data.</text>
</comment>
<dbReference type="Proteomes" id="UP000580250">
    <property type="component" value="Unassembled WGS sequence"/>
</dbReference>
<gene>
    <name evidence="1" type="ORF">MENT_LOCUS13085</name>
</gene>
<evidence type="ECO:0000313" key="1">
    <source>
        <dbReference type="EMBL" id="CAD2158259.1"/>
    </source>
</evidence>